<dbReference type="InterPro" id="IPR022346">
    <property type="entry name" value="T2SS_GspH"/>
</dbReference>
<proteinExistence type="inferred from homology"/>
<keyword evidence="3" id="KW-1003">Cell membrane</keyword>
<organism evidence="13 14">
    <name type="scientific">Azotobacter bryophylli</name>
    <dbReference type="NCBI Taxonomy" id="1986537"/>
    <lineage>
        <taxon>Bacteria</taxon>
        <taxon>Pseudomonadati</taxon>
        <taxon>Pseudomonadota</taxon>
        <taxon>Gammaproteobacteria</taxon>
        <taxon>Pseudomonadales</taxon>
        <taxon>Pseudomonadaceae</taxon>
        <taxon>Azotobacter</taxon>
    </lineage>
</organism>
<evidence type="ECO:0000256" key="7">
    <source>
        <dbReference type="ARBA" id="ARBA00022989"/>
    </source>
</evidence>
<dbReference type="NCBIfam" id="TIGR02532">
    <property type="entry name" value="IV_pilin_GFxxxE"/>
    <property type="match status" value="1"/>
</dbReference>
<evidence type="ECO:0000313" key="13">
    <source>
        <dbReference type="EMBL" id="MFC2973784.1"/>
    </source>
</evidence>
<evidence type="ECO:0000256" key="2">
    <source>
        <dbReference type="ARBA" id="ARBA00021549"/>
    </source>
</evidence>
<keyword evidence="7 11" id="KW-1133">Transmembrane helix</keyword>
<evidence type="ECO:0000256" key="3">
    <source>
        <dbReference type="ARBA" id="ARBA00022475"/>
    </source>
</evidence>
<evidence type="ECO:0000256" key="4">
    <source>
        <dbReference type="ARBA" id="ARBA00022481"/>
    </source>
</evidence>
<feature type="transmembrane region" description="Helical" evidence="11">
    <location>
        <begin position="12"/>
        <end position="37"/>
    </location>
</feature>
<keyword evidence="5" id="KW-0997">Cell inner membrane</keyword>
<keyword evidence="4" id="KW-0488">Methylation</keyword>
<keyword evidence="8 11" id="KW-0472">Membrane</keyword>
<gene>
    <name evidence="13" type="ORF">ACFOJE_16385</name>
</gene>
<comment type="similarity">
    <text evidence="9">Belongs to the GSP H family.</text>
</comment>
<evidence type="ECO:0000256" key="10">
    <source>
        <dbReference type="ARBA" id="ARBA00030775"/>
    </source>
</evidence>
<dbReference type="SUPFAM" id="SSF54523">
    <property type="entry name" value="Pili subunits"/>
    <property type="match status" value="1"/>
</dbReference>
<dbReference type="PROSITE" id="PS00409">
    <property type="entry name" value="PROKAR_NTER_METHYL"/>
    <property type="match status" value="1"/>
</dbReference>
<dbReference type="Pfam" id="PF07963">
    <property type="entry name" value="N_methyl"/>
    <property type="match status" value="1"/>
</dbReference>
<evidence type="ECO:0000313" key="14">
    <source>
        <dbReference type="Proteomes" id="UP001595457"/>
    </source>
</evidence>
<feature type="domain" description="General secretion pathway GspH" evidence="12">
    <location>
        <begin position="48"/>
        <end position="143"/>
    </location>
</feature>
<evidence type="ECO:0000256" key="9">
    <source>
        <dbReference type="ARBA" id="ARBA00025772"/>
    </source>
</evidence>
<comment type="caution">
    <text evidence="13">The sequence shown here is derived from an EMBL/GenBank/DDBJ whole genome shotgun (WGS) entry which is preliminary data.</text>
</comment>
<dbReference type="RefSeq" id="WP_377815651.1">
    <property type="nucleotide sequence ID" value="NZ_JBHRSJ010000034.1"/>
</dbReference>
<dbReference type="EMBL" id="JBHRSJ010000034">
    <property type="protein sequence ID" value="MFC2973784.1"/>
    <property type="molecule type" value="Genomic_DNA"/>
</dbReference>
<dbReference type="InterPro" id="IPR012902">
    <property type="entry name" value="N_methyl_site"/>
</dbReference>
<dbReference type="InterPro" id="IPR045584">
    <property type="entry name" value="Pilin-like"/>
</dbReference>
<name>A0ABV7AW34_9GAMM</name>
<evidence type="ECO:0000256" key="11">
    <source>
        <dbReference type="SAM" id="Phobius"/>
    </source>
</evidence>
<dbReference type="Gene3D" id="3.30.700.10">
    <property type="entry name" value="Glycoprotein, Type 4 Pilin"/>
    <property type="match status" value="1"/>
</dbReference>
<dbReference type="Pfam" id="PF12019">
    <property type="entry name" value="GspH"/>
    <property type="match status" value="1"/>
</dbReference>
<dbReference type="Proteomes" id="UP001595457">
    <property type="component" value="Unassembled WGS sequence"/>
</dbReference>
<sequence>MTWQASPKSGKGFTLVELMVTVVIMAILMSIAVPSFLQYQATQSVRSAASDLVDAMVFARSEAVKRNTEVSVSAKSTWVQGWVVKAGGLMLREFSAHNDLEIDSNVSALSYGNDGRANEEAAFEIKSGTAEVSPRCIRVSGSGKSNNRIGACS</sequence>
<evidence type="ECO:0000256" key="6">
    <source>
        <dbReference type="ARBA" id="ARBA00022692"/>
    </source>
</evidence>
<keyword evidence="14" id="KW-1185">Reference proteome</keyword>
<evidence type="ECO:0000256" key="1">
    <source>
        <dbReference type="ARBA" id="ARBA00004377"/>
    </source>
</evidence>
<protein>
    <recommendedName>
        <fullName evidence="2">Type II secretion system protein H</fullName>
    </recommendedName>
    <alternativeName>
        <fullName evidence="10">General secretion pathway protein H</fullName>
    </alternativeName>
</protein>
<comment type="subcellular location">
    <subcellularLocation>
        <location evidence="1">Cell inner membrane</location>
        <topology evidence="1">Single-pass membrane protein</topology>
    </subcellularLocation>
</comment>
<keyword evidence="6 11" id="KW-0812">Transmembrane</keyword>
<accession>A0ABV7AW34</accession>
<evidence type="ECO:0000256" key="8">
    <source>
        <dbReference type="ARBA" id="ARBA00023136"/>
    </source>
</evidence>
<evidence type="ECO:0000256" key="5">
    <source>
        <dbReference type="ARBA" id="ARBA00022519"/>
    </source>
</evidence>
<reference evidence="14" key="1">
    <citation type="journal article" date="2019" name="Int. J. Syst. Evol. Microbiol.">
        <title>The Global Catalogue of Microorganisms (GCM) 10K type strain sequencing project: providing services to taxonomists for standard genome sequencing and annotation.</title>
        <authorList>
            <consortium name="The Broad Institute Genomics Platform"/>
            <consortium name="The Broad Institute Genome Sequencing Center for Infectious Disease"/>
            <person name="Wu L."/>
            <person name="Ma J."/>
        </authorList>
    </citation>
    <scope>NUCLEOTIDE SEQUENCE [LARGE SCALE GENOMIC DNA]</scope>
    <source>
        <strain evidence="14">KCTC 62195</strain>
    </source>
</reference>
<evidence type="ECO:0000259" key="12">
    <source>
        <dbReference type="Pfam" id="PF12019"/>
    </source>
</evidence>